<evidence type="ECO:0000313" key="4">
    <source>
        <dbReference type="Proteomes" id="UP000019247"/>
    </source>
</evidence>
<keyword evidence="1" id="KW-0472">Membrane</keyword>
<dbReference type="STRING" id="1400520.LFAB_08580"/>
<feature type="transmembrane region" description="Helical" evidence="1">
    <location>
        <begin position="104"/>
        <end position="123"/>
    </location>
</feature>
<dbReference type="HOGENOM" id="CLU_1883103_0_0_9"/>
<evidence type="ECO:0008006" key="5">
    <source>
        <dbReference type="Google" id="ProtNLM"/>
    </source>
</evidence>
<accession>W6T7D3</accession>
<organism evidence="3 4">
    <name type="scientific">Lactiplantibacillus fabifermentans T30PCM01</name>
    <dbReference type="NCBI Taxonomy" id="1400520"/>
    <lineage>
        <taxon>Bacteria</taxon>
        <taxon>Bacillati</taxon>
        <taxon>Bacillota</taxon>
        <taxon>Bacilli</taxon>
        <taxon>Lactobacillales</taxon>
        <taxon>Lactobacillaceae</taxon>
        <taxon>Lactiplantibacillus</taxon>
    </lineage>
</organism>
<protein>
    <recommendedName>
        <fullName evidence="5">Cell surface protein</fullName>
    </recommendedName>
</protein>
<feature type="signal peptide" evidence="2">
    <location>
        <begin position="1"/>
        <end position="24"/>
    </location>
</feature>
<dbReference type="Proteomes" id="UP000019247">
    <property type="component" value="Unassembled WGS sequence"/>
</dbReference>
<dbReference type="AlphaFoldDB" id="W6T7D3"/>
<feature type="chain" id="PRO_5004881172" description="Cell surface protein" evidence="2">
    <location>
        <begin position="25"/>
        <end position="135"/>
    </location>
</feature>
<dbReference type="RefSeq" id="WP_033613987.1">
    <property type="nucleotide sequence ID" value="NZ_KK036489.1"/>
</dbReference>
<sequence>MRRWWQVLLGIGLGLSLSVGFVHAQSRATTQATVGFYDDKTTTTIDRDSVQGAIPDGRQPYWQSPKRLAATRNDPPATAKSVTARLEWTATTGRLPQTEETLNWLLMMVGGLLGLIALLVWLIRQTLNKGATKND</sequence>
<dbReference type="EMBL" id="AWWK01000036">
    <property type="protein sequence ID" value="ETY74196.1"/>
    <property type="molecule type" value="Genomic_DNA"/>
</dbReference>
<proteinExistence type="predicted"/>
<name>W6T7D3_9LACO</name>
<evidence type="ECO:0000313" key="3">
    <source>
        <dbReference type="EMBL" id="ETY74196.1"/>
    </source>
</evidence>
<keyword evidence="2" id="KW-0732">Signal</keyword>
<gene>
    <name evidence="3" type="ORF">LFAB_08580</name>
</gene>
<dbReference type="PATRIC" id="fig|1400520.3.peg.1684"/>
<evidence type="ECO:0000256" key="2">
    <source>
        <dbReference type="SAM" id="SignalP"/>
    </source>
</evidence>
<evidence type="ECO:0000256" key="1">
    <source>
        <dbReference type="SAM" id="Phobius"/>
    </source>
</evidence>
<comment type="caution">
    <text evidence="3">The sequence shown here is derived from an EMBL/GenBank/DDBJ whole genome shotgun (WGS) entry which is preliminary data.</text>
</comment>
<reference evidence="3 4" key="1">
    <citation type="journal article" date="2014" name="Genome Announc.">
        <title>Genome Sequence of Lactobacillus fabifermentans Strain T30PCM01, Isolated from Fermenting Grape Marc.</title>
        <authorList>
            <person name="Treu L."/>
            <person name="Vendramin V."/>
            <person name="Bovo B."/>
            <person name="Giacomini A."/>
            <person name="Corich V."/>
            <person name="Campanaro S."/>
        </authorList>
    </citation>
    <scope>NUCLEOTIDE SEQUENCE [LARGE SCALE GENOMIC DNA]</scope>
    <source>
        <strain evidence="3 4">T30PCM01</strain>
    </source>
</reference>
<keyword evidence="1" id="KW-1133">Transmembrane helix</keyword>
<keyword evidence="1" id="KW-0812">Transmembrane</keyword>